<keyword evidence="1" id="KW-0472">Membrane</keyword>
<reference evidence="2 3" key="1">
    <citation type="submission" date="2015-03" db="EMBL/GenBank/DDBJ databases">
        <authorList>
            <person name="Murphy D."/>
        </authorList>
    </citation>
    <scope>NUCLEOTIDE SEQUENCE [LARGE SCALE GENOMIC DNA]</scope>
    <source>
        <strain evidence="2 3">OL-4</strain>
    </source>
</reference>
<proteinExistence type="predicted"/>
<dbReference type="AlphaFoldDB" id="A0A0E4G9H8"/>
<dbReference type="OrthoDB" id="1807582at2"/>
<dbReference type="STRING" id="690567.624"/>
<evidence type="ECO:0000313" key="2">
    <source>
        <dbReference type="EMBL" id="CFX15295.1"/>
    </source>
</evidence>
<gene>
    <name evidence="2" type="ORF">624</name>
</gene>
<dbReference type="EMBL" id="CGIH01000009">
    <property type="protein sequence ID" value="CFX15295.1"/>
    <property type="molecule type" value="Genomic_DNA"/>
</dbReference>
<evidence type="ECO:0008006" key="4">
    <source>
        <dbReference type="Google" id="ProtNLM"/>
    </source>
</evidence>
<keyword evidence="3" id="KW-1185">Reference proteome</keyword>
<evidence type="ECO:0000313" key="3">
    <source>
        <dbReference type="Proteomes" id="UP000045545"/>
    </source>
</evidence>
<dbReference type="Proteomes" id="UP000045545">
    <property type="component" value="Unassembled WGS sequence"/>
</dbReference>
<evidence type="ECO:0000256" key="1">
    <source>
        <dbReference type="SAM" id="Phobius"/>
    </source>
</evidence>
<feature type="transmembrane region" description="Helical" evidence="1">
    <location>
        <begin position="20"/>
        <end position="41"/>
    </location>
</feature>
<keyword evidence="1" id="KW-0812">Transmembrane</keyword>
<accession>A0A0E4G9H8</accession>
<keyword evidence="1" id="KW-1133">Transmembrane helix</keyword>
<name>A0A0E4G9H8_9FIRM</name>
<dbReference type="RefSeq" id="WP_046495690.1">
    <property type="nucleotide sequence ID" value="NZ_CGIH01000009.1"/>
</dbReference>
<organism evidence="2 3">
    <name type="scientific">Syntrophomonas zehnderi OL-4</name>
    <dbReference type="NCBI Taxonomy" id="690567"/>
    <lineage>
        <taxon>Bacteria</taxon>
        <taxon>Bacillati</taxon>
        <taxon>Bacillota</taxon>
        <taxon>Clostridia</taxon>
        <taxon>Eubacteriales</taxon>
        <taxon>Syntrophomonadaceae</taxon>
        <taxon>Syntrophomonas</taxon>
    </lineage>
</organism>
<protein>
    <recommendedName>
        <fullName evidence="4">TadE-like</fullName>
    </recommendedName>
</protein>
<sequence length="161" mass="18280">MVFVNKFLKNQRGTAFIEWLFILPMIIMIITFGIEMGFAMYDFATINYVASATAIEAARKGEFDDEVAVRTAEYLTNWTSVGKRMDIVRSDTAITEPEQVVVWGPPTGEKFQRGQMITVGLSYPIEFKAFYMDTLAHWIVADQRLALKARASAPSEVYFEP</sequence>